<dbReference type="GO" id="GO:0007169">
    <property type="term" value="P:cell surface receptor protein tyrosine kinase signaling pathway"/>
    <property type="evidence" value="ECO:0007669"/>
    <property type="project" value="TreeGrafter"/>
</dbReference>
<protein>
    <submittedName>
        <fullName evidence="3">Protein kinase domain-containing protein</fullName>
    </submittedName>
</protein>
<dbReference type="PROSITE" id="PS50011">
    <property type="entry name" value="PROTEIN_KINASE_DOM"/>
    <property type="match status" value="2"/>
</dbReference>
<dbReference type="GO" id="GO:0004714">
    <property type="term" value="F:transmembrane receptor protein tyrosine kinase activity"/>
    <property type="evidence" value="ECO:0007669"/>
    <property type="project" value="TreeGrafter"/>
</dbReference>
<dbReference type="InterPro" id="IPR050122">
    <property type="entry name" value="RTK"/>
</dbReference>
<dbReference type="WBParaSite" id="PSAMB.scaffold3199size19281.g20662.t1">
    <property type="protein sequence ID" value="PSAMB.scaffold3199size19281.g20662.t1"/>
    <property type="gene ID" value="PSAMB.scaffold3199size19281.g20662"/>
</dbReference>
<feature type="domain" description="Protein kinase" evidence="1">
    <location>
        <begin position="1"/>
        <end position="195"/>
    </location>
</feature>
<evidence type="ECO:0000313" key="2">
    <source>
        <dbReference type="Proteomes" id="UP000887566"/>
    </source>
</evidence>
<feature type="domain" description="Protein kinase" evidence="1">
    <location>
        <begin position="266"/>
        <end position="564"/>
    </location>
</feature>
<dbReference type="AlphaFoldDB" id="A0A914W6V5"/>
<dbReference type="PROSITE" id="PS00109">
    <property type="entry name" value="PROTEIN_KINASE_TYR"/>
    <property type="match status" value="1"/>
</dbReference>
<dbReference type="SUPFAM" id="SSF56112">
    <property type="entry name" value="Protein kinase-like (PK-like)"/>
    <property type="match status" value="2"/>
</dbReference>
<dbReference type="InterPro" id="IPR008266">
    <property type="entry name" value="Tyr_kinase_AS"/>
</dbReference>
<dbReference type="Gene3D" id="3.30.200.20">
    <property type="entry name" value="Phosphorylase Kinase, domain 1"/>
    <property type="match status" value="1"/>
</dbReference>
<keyword evidence="2" id="KW-1185">Reference proteome</keyword>
<evidence type="ECO:0000259" key="1">
    <source>
        <dbReference type="PROSITE" id="PS50011"/>
    </source>
</evidence>
<organism evidence="2 3">
    <name type="scientific">Plectus sambesii</name>
    <dbReference type="NCBI Taxonomy" id="2011161"/>
    <lineage>
        <taxon>Eukaryota</taxon>
        <taxon>Metazoa</taxon>
        <taxon>Ecdysozoa</taxon>
        <taxon>Nematoda</taxon>
        <taxon>Chromadorea</taxon>
        <taxon>Plectida</taxon>
        <taxon>Plectina</taxon>
        <taxon>Plectoidea</taxon>
        <taxon>Plectidae</taxon>
        <taxon>Plectus</taxon>
    </lineage>
</organism>
<dbReference type="InterPro" id="IPR001245">
    <property type="entry name" value="Ser-Thr/Tyr_kinase_cat_dom"/>
</dbReference>
<dbReference type="GO" id="GO:0043235">
    <property type="term" value="C:receptor complex"/>
    <property type="evidence" value="ECO:0007669"/>
    <property type="project" value="TreeGrafter"/>
</dbReference>
<reference evidence="3" key="1">
    <citation type="submission" date="2022-11" db="UniProtKB">
        <authorList>
            <consortium name="WormBaseParasite"/>
        </authorList>
    </citation>
    <scope>IDENTIFICATION</scope>
</reference>
<dbReference type="Proteomes" id="UP000887566">
    <property type="component" value="Unplaced"/>
</dbReference>
<proteinExistence type="predicted"/>
<dbReference type="PRINTS" id="PR00109">
    <property type="entry name" value="TYRKINASE"/>
</dbReference>
<dbReference type="Gene3D" id="1.10.510.10">
    <property type="entry name" value="Transferase(Phosphotransferase) domain 1"/>
    <property type="match status" value="2"/>
</dbReference>
<name>A0A914W6V5_9BILA</name>
<dbReference type="PANTHER" id="PTHR24416">
    <property type="entry name" value="TYROSINE-PROTEIN KINASE RECEPTOR"/>
    <property type="match status" value="1"/>
</dbReference>
<dbReference type="InterPro" id="IPR011009">
    <property type="entry name" value="Kinase-like_dom_sf"/>
</dbReference>
<dbReference type="GO" id="GO:0005524">
    <property type="term" value="F:ATP binding"/>
    <property type="evidence" value="ECO:0007669"/>
    <property type="project" value="InterPro"/>
</dbReference>
<sequence>IQRDAEWGKNYQSRRENGLITTSDLMWFALQIARGMLFLASMHVLHRDIAVRNVLLKLDLTLKVADFGLSRKLKEGEDEYYDMDKEAALPIRYIAPETLKSRRFSINSESWSFGVVIWELFTFAEKKPYSIEFDSCECKGQFCDILVELLSSGGRLSVPNICPQQIKSLLSRLWDSDPKRRPSFQDCKDVIKKELRQSCPNIERNFTNVTEYNDYLTNDCVREREDDINPYEYFLYDKDVYGFAPILERHDYEACCVNFEIEPTTLIINKAIGKGHFSDFHLGMMSSQTGEIPVAVKRPTFKTGSMDAVESEATLKRQRQALRVELSIFAHLQSSSAGGHENVLKLMGAITILKTDFCLLTEYCECGSMDRFLQAKWKNGDFEDELIFEENGNKEVWKIQRDAEWGKNYQSRRENGLITTSDLMWFALQIARGMHFLASMNVIHRDAALRNVLLKSDYTLKVSGFVLSRKLRESDKAYGIRKEETALPIRLMAPETLRSGRFAITSEFWSFGVVIWELFTFAEKPPYCIEFDKCEHNVPFHEFLMEHLSSGHRLSIPNICPQQM</sequence>
<dbReference type="Pfam" id="PF07714">
    <property type="entry name" value="PK_Tyr_Ser-Thr"/>
    <property type="match status" value="2"/>
</dbReference>
<dbReference type="InterPro" id="IPR000719">
    <property type="entry name" value="Prot_kinase_dom"/>
</dbReference>
<evidence type="ECO:0000313" key="3">
    <source>
        <dbReference type="WBParaSite" id="PSAMB.scaffold3199size19281.g20662.t1"/>
    </source>
</evidence>
<accession>A0A914W6V5</accession>
<dbReference type="InterPro" id="IPR020635">
    <property type="entry name" value="Tyr_kinase_cat_dom"/>
</dbReference>
<dbReference type="PANTHER" id="PTHR24416:SF600">
    <property type="entry name" value="PDGF- AND VEGF-RECEPTOR RELATED, ISOFORM J"/>
    <property type="match status" value="1"/>
</dbReference>
<dbReference type="GO" id="GO:0005886">
    <property type="term" value="C:plasma membrane"/>
    <property type="evidence" value="ECO:0007669"/>
    <property type="project" value="TreeGrafter"/>
</dbReference>
<dbReference type="SMART" id="SM00219">
    <property type="entry name" value="TyrKc"/>
    <property type="match status" value="2"/>
</dbReference>